<dbReference type="GO" id="GO:0006400">
    <property type="term" value="P:tRNA modification"/>
    <property type="evidence" value="ECO:0007669"/>
    <property type="project" value="UniProtKB-UniRule"/>
</dbReference>
<comment type="catalytic activity">
    <reaction evidence="2">
        <text>cytidine(34) in elongator tRNA(Met) + acetate + ATP = N(4)-acetylcytidine(34) in elongator tRNA(Met) + AMP + diphosphate</text>
        <dbReference type="Rhea" id="RHEA:58144"/>
        <dbReference type="Rhea" id="RHEA-COMP:10693"/>
        <dbReference type="Rhea" id="RHEA-COMP:10694"/>
        <dbReference type="ChEBI" id="CHEBI:30089"/>
        <dbReference type="ChEBI" id="CHEBI:30616"/>
        <dbReference type="ChEBI" id="CHEBI:33019"/>
        <dbReference type="ChEBI" id="CHEBI:74900"/>
        <dbReference type="ChEBI" id="CHEBI:82748"/>
        <dbReference type="ChEBI" id="CHEBI:456215"/>
    </reaction>
</comment>
<dbReference type="GO" id="GO:0016740">
    <property type="term" value="F:transferase activity"/>
    <property type="evidence" value="ECO:0007669"/>
    <property type="project" value="UniProtKB-KW"/>
</dbReference>
<dbReference type="OrthoDB" id="9769796at2"/>
<dbReference type="PANTHER" id="PTHR37825:SF1">
    <property type="entry name" value="TRNA(MET) CYTIDINE ACETATE LIGASE"/>
    <property type="match status" value="1"/>
</dbReference>
<keyword evidence="2" id="KW-0820">tRNA-binding</keyword>
<dbReference type="RefSeq" id="WP_072852186.1">
    <property type="nucleotide sequence ID" value="NZ_FQVI01000012.1"/>
</dbReference>
<dbReference type="AlphaFoldDB" id="A0A1M4YRQ3"/>
<evidence type="ECO:0000313" key="3">
    <source>
        <dbReference type="EMBL" id="SHF08539.1"/>
    </source>
</evidence>
<proteinExistence type="inferred from homology"/>
<accession>A0A1M4YRQ3</accession>
<feature type="binding site" evidence="2">
    <location>
        <position position="194"/>
    </location>
    <ligand>
        <name>ATP</name>
        <dbReference type="ChEBI" id="CHEBI:30616"/>
    </ligand>
</feature>
<keyword evidence="4" id="KW-1185">Reference proteome</keyword>
<feature type="binding site" evidence="2">
    <location>
        <position position="169"/>
    </location>
    <ligand>
        <name>ATP</name>
        <dbReference type="ChEBI" id="CHEBI:30616"/>
    </ligand>
</feature>
<keyword evidence="2" id="KW-0694">RNA-binding</keyword>
<gene>
    <name evidence="2" type="primary">tmcAL</name>
    <name evidence="3" type="ORF">SAMN02745158_02481</name>
</gene>
<dbReference type="Pfam" id="PF05636">
    <property type="entry name" value="HIGH_NTase1"/>
    <property type="match status" value="1"/>
</dbReference>
<organism evidence="3 4">
    <name type="scientific">Lactonifactor longoviformis DSM 17459</name>
    <dbReference type="NCBI Taxonomy" id="1122155"/>
    <lineage>
        <taxon>Bacteria</taxon>
        <taxon>Bacillati</taxon>
        <taxon>Bacillota</taxon>
        <taxon>Clostridia</taxon>
        <taxon>Eubacteriales</taxon>
        <taxon>Clostridiaceae</taxon>
        <taxon>Lactonifactor</taxon>
    </lineage>
</organism>
<evidence type="ECO:0000313" key="4">
    <source>
        <dbReference type="Proteomes" id="UP000184245"/>
    </source>
</evidence>
<dbReference type="STRING" id="1122155.SAMN02745158_02481"/>
<dbReference type="InterPro" id="IPR008513">
    <property type="entry name" value="tRNA(Met)_cyd_acetate_ligase"/>
</dbReference>
<dbReference type="PANTHER" id="PTHR37825">
    <property type="entry name" value="TRNA(MET) CYTIDINE ACETATE LIGASE"/>
    <property type="match status" value="1"/>
</dbReference>
<dbReference type="Gene3D" id="3.40.50.620">
    <property type="entry name" value="HUPs"/>
    <property type="match status" value="1"/>
</dbReference>
<reference evidence="3 4" key="1">
    <citation type="submission" date="2016-11" db="EMBL/GenBank/DDBJ databases">
        <authorList>
            <person name="Jaros S."/>
            <person name="Januszkiewicz K."/>
            <person name="Wedrychowicz H."/>
        </authorList>
    </citation>
    <scope>NUCLEOTIDE SEQUENCE [LARGE SCALE GENOMIC DNA]</scope>
    <source>
        <strain evidence="3 4">DSM 17459</strain>
    </source>
</reference>
<dbReference type="HAMAP" id="MF_01539">
    <property type="entry name" value="TmcAL"/>
    <property type="match status" value="1"/>
</dbReference>
<comment type="caution">
    <text evidence="2">Lacks conserved residue(s) required for the propagation of feature annotation.</text>
</comment>
<feature type="binding site" evidence="2">
    <location>
        <position position="102"/>
    </location>
    <ligand>
        <name>ATP</name>
        <dbReference type="ChEBI" id="CHEBI:30616"/>
    </ligand>
</feature>
<comment type="subcellular location">
    <subcellularLocation>
        <location evidence="2">Cytoplasm</location>
    </subcellularLocation>
</comment>
<dbReference type="NCBIfam" id="NF010191">
    <property type="entry name" value="PRK13670.1"/>
    <property type="match status" value="1"/>
</dbReference>
<dbReference type="SUPFAM" id="SSF52374">
    <property type="entry name" value="Nucleotidylyl transferase"/>
    <property type="match status" value="1"/>
</dbReference>
<comment type="function">
    <text evidence="2">Catalyzes the formation of N(4)-acetylcytidine (ac(4)C) at the wobble position of elongator tRNA(Met), using acetate and ATP as substrates. First activates an acetate ion to form acetyladenylate (Ac-AMP) and then transfers the acetyl group to tRNA to form ac(4)C34.</text>
</comment>
<comment type="similarity">
    <text evidence="2">Belongs to the TmcAL family.</text>
</comment>
<keyword evidence="3" id="KW-0808">Transferase</keyword>
<keyword evidence="2" id="KW-0963">Cytoplasm</keyword>
<evidence type="ECO:0000256" key="1">
    <source>
        <dbReference type="ARBA" id="ARBA00022694"/>
    </source>
</evidence>
<dbReference type="GO" id="GO:0005524">
    <property type="term" value="F:ATP binding"/>
    <property type="evidence" value="ECO:0007669"/>
    <property type="project" value="UniProtKB-KW"/>
</dbReference>
<dbReference type="GO" id="GO:0005737">
    <property type="term" value="C:cytoplasm"/>
    <property type="evidence" value="ECO:0007669"/>
    <property type="project" value="UniProtKB-SubCell"/>
</dbReference>
<dbReference type="Proteomes" id="UP000184245">
    <property type="component" value="Unassembled WGS sequence"/>
</dbReference>
<protein>
    <recommendedName>
        <fullName evidence="2">tRNA(Met) cytidine acetate ligase</fullName>
        <ecNumber evidence="2">6.3.4.-</ecNumber>
    </recommendedName>
</protein>
<keyword evidence="1 2" id="KW-0819">tRNA processing</keyword>
<dbReference type="InterPro" id="IPR014729">
    <property type="entry name" value="Rossmann-like_a/b/a_fold"/>
</dbReference>
<feature type="binding site" evidence="2">
    <location>
        <begin position="7"/>
        <end position="20"/>
    </location>
    <ligand>
        <name>ATP</name>
        <dbReference type="ChEBI" id="CHEBI:30616"/>
    </ligand>
</feature>
<keyword evidence="2" id="KW-0067">ATP-binding</keyword>
<keyword evidence="2" id="KW-0547">Nucleotide-binding</keyword>
<name>A0A1M4YRQ3_9CLOT</name>
<dbReference type="EMBL" id="FQVI01000012">
    <property type="protein sequence ID" value="SHF08539.1"/>
    <property type="molecule type" value="Genomic_DNA"/>
</dbReference>
<evidence type="ECO:0000256" key="2">
    <source>
        <dbReference type="HAMAP-Rule" id="MF_01539"/>
    </source>
</evidence>
<dbReference type="GO" id="GO:0016879">
    <property type="term" value="F:ligase activity, forming carbon-nitrogen bonds"/>
    <property type="evidence" value="ECO:0007669"/>
    <property type="project" value="UniProtKB-UniRule"/>
</dbReference>
<dbReference type="GO" id="GO:0000049">
    <property type="term" value="F:tRNA binding"/>
    <property type="evidence" value="ECO:0007669"/>
    <property type="project" value="UniProtKB-KW"/>
</dbReference>
<dbReference type="EC" id="6.3.4.-" evidence="2"/>
<sequence length="418" mass="45914">MKTVALITEYNPFHNGHAYHMNQAKALTGADYVLVVMSGDYVQRGVPAIFDKYTRTRMALDCGADLVLELPVCYASGSAEYFSRGAVSLLDSLGVVDALCFGSEAGDLRPFNTAASILQENPATYSECLKSALREGKSFPAARQAGLEAYLAEQGEDSGWIRDFITAPNNILGIEYCRALKALNSSISPCTIQRRGNGYHDEALQETMSSASAIRKAMDTGKGLSLLEGQMPSAAYRIFADALGVHGPVNEDDFSLLLRYKLLLETSACPREDAGRQLLRYCDVSPDLGQRILRQINQCDSVSYFTEILKTRDMTYTRISRALLHILLEITAGDIPPRAPYARILGFRKEASCLLSAIKKAGGIPVISRPAAAKDILSDTAYRVFEKEIFASNLYESILAAKYRRPFCHELTRGILIS</sequence>
<keyword evidence="2" id="KW-0436">Ligase</keyword>